<dbReference type="Proteomes" id="UP001178507">
    <property type="component" value="Unassembled WGS sequence"/>
</dbReference>
<organism evidence="2 3">
    <name type="scientific">Effrenium voratum</name>
    <dbReference type="NCBI Taxonomy" id="2562239"/>
    <lineage>
        <taxon>Eukaryota</taxon>
        <taxon>Sar</taxon>
        <taxon>Alveolata</taxon>
        <taxon>Dinophyceae</taxon>
        <taxon>Suessiales</taxon>
        <taxon>Symbiodiniaceae</taxon>
        <taxon>Effrenium</taxon>
    </lineage>
</organism>
<sequence length="331" mass="37698">MDNLRPCRTCSKITNPWMFRLDNMQACLRSCTKEGELFRQEVAEFWCVSPWTTLCYDLPKFAAYLHHRRTKALTEASVIGTALAMHGAKEKADSGVTVSSLGLPGQCDTWQTWLWWKMEELKKHARWNQKKCVAVHLDGAGDELMNIPMQQLDEEEDIESVVMVVGGPDGIKRPIMKDINHILSKSCHAYLKIKLPGGRQHTNVVISDFLMAHDRGSLLHDLHQLMRLGRSGYAAFKAEAKGLWELIAQRKRDPKQAEEMLRKLMAVVEEFDQLQVEPKAQPKKEEKDAKLPQAKAADERTTLEAELEEPFVPVDWHFYSFGGACKPVLCP</sequence>
<comment type="caution">
    <text evidence="2">The sequence shown here is derived from an EMBL/GenBank/DDBJ whole genome shotgun (WGS) entry which is preliminary data.</text>
</comment>
<dbReference type="EMBL" id="CAUJNA010000229">
    <property type="protein sequence ID" value="CAJ1374070.1"/>
    <property type="molecule type" value="Genomic_DNA"/>
</dbReference>
<evidence type="ECO:0000313" key="3">
    <source>
        <dbReference type="Proteomes" id="UP001178507"/>
    </source>
</evidence>
<gene>
    <name evidence="2" type="ORF">EVOR1521_LOCUS3704</name>
</gene>
<feature type="compositionally biased region" description="Basic and acidic residues" evidence="1">
    <location>
        <begin position="280"/>
        <end position="302"/>
    </location>
</feature>
<feature type="region of interest" description="Disordered" evidence="1">
    <location>
        <begin position="278"/>
        <end position="302"/>
    </location>
</feature>
<proteinExistence type="predicted"/>
<keyword evidence="3" id="KW-1185">Reference proteome</keyword>
<dbReference type="AlphaFoldDB" id="A0AA36MN05"/>
<reference evidence="2" key="1">
    <citation type="submission" date="2023-08" db="EMBL/GenBank/DDBJ databases">
        <authorList>
            <person name="Chen Y."/>
            <person name="Shah S."/>
            <person name="Dougan E. K."/>
            <person name="Thang M."/>
            <person name="Chan C."/>
        </authorList>
    </citation>
    <scope>NUCLEOTIDE SEQUENCE</scope>
</reference>
<name>A0AA36MN05_9DINO</name>
<evidence type="ECO:0000313" key="2">
    <source>
        <dbReference type="EMBL" id="CAJ1374070.1"/>
    </source>
</evidence>
<protein>
    <submittedName>
        <fullName evidence="2">Uncharacterized protein</fullName>
    </submittedName>
</protein>
<accession>A0AA36MN05</accession>
<evidence type="ECO:0000256" key="1">
    <source>
        <dbReference type="SAM" id="MobiDB-lite"/>
    </source>
</evidence>